<name>A0A922M275_SPOEX</name>
<sequence>AKAQEKKIQARMKYLAEFNAKQRKERAMKARDKQNRIKQRVQAAAEMELRRKITMIRQWRANEKKRLNRLKQERESKLVRVETELLPGFYKISVHYAVSAPSTFRKAIKSLVSDVQAGELTPVQIFVLRDAFLENRF</sequence>
<gene>
    <name evidence="1" type="ORF">HF086_015887</name>
</gene>
<dbReference type="EMBL" id="JACEFF010000914">
    <property type="protein sequence ID" value="KAH9628357.1"/>
    <property type="molecule type" value="Genomic_DNA"/>
</dbReference>
<evidence type="ECO:0000313" key="2">
    <source>
        <dbReference type="Proteomes" id="UP000814243"/>
    </source>
</evidence>
<proteinExistence type="predicted"/>
<reference evidence="1" key="1">
    <citation type="journal article" date="2021" name="G3 (Bethesda)">
        <title>Genome and transcriptome analysis of the beet armyworm Spodoptera exigua reveals targets for pest control. .</title>
        <authorList>
            <person name="Simon S."/>
            <person name="Breeschoten T."/>
            <person name="Jansen H.J."/>
            <person name="Dirks R.P."/>
            <person name="Schranz M.E."/>
            <person name="Ros V.I.D."/>
        </authorList>
    </citation>
    <scope>NUCLEOTIDE SEQUENCE</scope>
    <source>
        <strain evidence="1">TB_SE_WUR_2020</strain>
    </source>
</reference>
<dbReference type="Proteomes" id="UP000814243">
    <property type="component" value="Unassembled WGS sequence"/>
</dbReference>
<evidence type="ECO:0000313" key="1">
    <source>
        <dbReference type="EMBL" id="KAH9628357.1"/>
    </source>
</evidence>
<dbReference type="AlphaFoldDB" id="A0A922M275"/>
<comment type="caution">
    <text evidence="1">The sequence shown here is derived from an EMBL/GenBank/DDBJ whole genome shotgun (WGS) entry which is preliminary data.</text>
</comment>
<protein>
    <submittedName>
        <fullName evidence="1">Uncharacterized protein</fullName>
    </submittedName>
</protein>
<accession>A0A922M275</accession>
<feature type="non-terminal residue" evidence="1">
    <location>
        <position position="1"/>
    </location>
</feature>
<organism evidence="1 2">
    <name type="scientific">Spodoptera exigua</name>
    <name type="common">Beet armyworm</name>
    <name type="synonym">Noctua fulgens</name>
    <dbReference type="NCBI Taxonomy" id="7107"/>
    <lineage>
        <taxon>Eukaryota</taxon>
        <taxon>Metazoa</taxon>
        <taxon>Ecdysozoa</taxon>
        <taxon>Arthropoda</taxon>
        <taxon>Hexapoda</taxon>
        <taxon>Insecta</taxon>
        <taxon>Pterygota</taxon>
        <taxon>Neoptera</taxon>
        <taxon>Endopterygota</taxon>
        <taxon>Lepidoptera</taxon>
        <taxon>Glossata</taxon>
        <taxon>Ditrysia</taxon>
        <taxon>Noctuoidea</taxon>
        <taxon>Noctuidae</taxon>
        <taxon>Amphipyrinae</taxon>
        <taxon>Spodoptera</taxon>
    </lineage>
</organism>